<comment type="caution">
    <text evidence="1">The sequence shown here is derived from an EMBL/GenBank/DDBJ whole genome shotgun (WGS) entry which is preliminary data.</text>
</comment>
<evidence type="ECO:0000313" key="1">
    <source>
        <dbReference type="EMBL" id="MPC50376.1"/>
    </source>
</evidence>
<evidence type="ECO:0000313" key="2">
    <source>
        <dbReference type="Proteomes" id="UP000324222"/>
    </source>
</evidence>
<sequence>MRARFSIGGGAWMFLHKRGRSLMEEVTALLNKGTVDRLFVVPKVKGGFCLIIDLSFLNQRITTMKFKMETICMVLAAVR</sequence>
<name>A0A5B7FXS0_PORTR</name>
<dbReference type="AlphaFoldDB" id="A0A5B7FXS0"/>
<dbReference type="EMBL" id="VSRR010009465">
    <property type="protein sequence ID" value="MPC50376.1"/>
    <property type="molecule type" value="Genomic_DNA"/>
</dbReference>
<proteinExistence type="predicted"/>
<organism evidence="1 2">
    <name type="scientific">Portunus trituberculatus</name>
    <name type="common">Swimming crab</name>
    <name type="synonym">Neptunus trituberculatus</name>
    <dbReference type="NCBI Taxonomy" id="210409"/>
    <lineage>
        <taxon>Eukaryota</taxon>
        <taxon>Metazoa</taxon>
        <taxon>Ecdysozoa</taxon>
        <taxon>Arthropoda</taxon>
        <taxon>Crustacea</taxon>
        <taxon>Multicrustacea</taxon>
        <taxon>Malacostraca</taxon>
        <taxon>Eumalacostraca</taxon>
        <taxon>Eucarida</taxon>
        <taxon>Decapoda</taxon>
        <taxon>Pleocyemata</taxon>
        <taxon>Brachyura</taxon>
        <taxon>Eubrachyura</taxon>
        <taxon>Portunoidea</taxon>
        <taxon>Portunidae</taxon>
        <taxon>Portuninae</taxon>
        <taxon>Portunus</taxon>
    </lineage>
</organism>
<gene>
    <name evidence="1" type="ORF">E2C01_044204</name>
</gene>
<reference evidence="1 2" key="1">
    <citation type="submission" date="2019-05" db="EMBL/GenBank/DDBJ databases">
        <title>Another draft genome of Portunus trituberculatus and its Hox gene families provides insights of decapod evolution.</title>
        <authorList>
            <person name="Jeong J.-H."/>
            <person name="Song I."/>
            <person name="Kim S."/>
            <person name="Choi T."/>
            <person name="Kim D."/>
            <person name="Ryu S."/>
            <person name="Kim W."/>
        </authorList>
    </citation>
    <scope>NUCLEOTIDE SEQUENCE [LARGE SCALE GENOMIC DNA]</scope>
    <source>
        <tissue evidence="1">Muscle</tissue>
    </source>
</reference>
<keyword evidence="2" id="KW-1185">Reference proteome</keyword>
<dbReference type="Proteomes" id="UP000324222">
    <property type="component" value="Unassembled WGS sequence"/>
</dbReference>
<accession>A0A5B7FXS0</accession>
<protein>
    <submittedName>
        <fullName evidence="1">Uncharacterized protein</fullName>
    </submittedName>
</protein>